<evidence type="ECO:0000313" key="2">
    <source>
        <dbReference type="Proteomes" id="UP001165101"/>
    </source>
</evidence>
<comment type="caution">
    <text evidence="1">The sequence shown here is derived from an EMBL/GenBank/DDBJ whole genome shotgun (WGS) entry which is preliminary data.</text>
</comment>
<name>A0ACB5TVT8_CANBO</name>
<evidence type="ECO:0000313" key="1">
    <source>
        <dbReference type="EMBL" id="GME96438.1"/>
    </source>
</evidence>
<reference evidence="1" key="1">
    <citation type="submission" date="2023-04" db="EMBL/GenBank/DDBJ databases">
        <title>Candida boidinii NBRC 1967.</title>
        <authorList>
            <person name="Ichikawa N."/>
            <person name="Sato H."/>
            <person name="Tonouchi N."/>
        </authorList>
    </citation>
    <scope>NUCLEOTIDE SEQUENCE</scope>
    <source>
        <strain evidence="1">NBRC 1967</strain>
    </source>
</reference>
<dbReference type="Proteomes" id="UP001165101">
    <property type="component" value="Unassembled WGS sequence"/>
</dbReference>
<dbReference type="EMBL" id="BSXV01002680">
    <property type="protein sequence ID" value="GME96438.1"/>
    <property type="molecule type" value="Genomic_DNA"/>
</dbReference>
<accession>A0ACB5TVT8</accession>
<proteinExistence type="predicted"/>
<keyword evidence="2" id="KW-1185">Reference proteome</keyword>
<protein>
    <submittedName>
        <fullName evidence="1">Unnamed protein product</fullName>
    </submittedName>
</protein>
<sequence length="642" mass="74375">MTGFWKFTSNYASHVTKILERDDFTLEDILDEAETIPELLASNAKLVEYLREDEILEALTDYVVEDDDYQLKYEEELEKERLIQLDLEQQQLQNELQNDHIEIKDNTIELNDDQIQSTEIISNNNNDKNIDINNHNDINENQVEHKETTEITEKDATDVENGNDSKDINQETVKNVNQDETNTQEDEDVEEDDDEKDEDEERDQDDEDEDEDEDDEDEDSYDNVNMNDEDDEDDENREETPAEMHSRRAQIAAEILSVDVWSLTDAFMDRPHLLEKLWGILDKPSPLPIFSATYFMKINEHLLDMKMDEMIQFILHQPKLVERFIRHIDTPPLMDFLLKVLSTDKQDNSTGVIDILKEQDLIPSLIDYLGPDVPSSVQSAAGDFLKAFITISANNTDNSTIGPNELSRQLVSEPMVRKLVDMMLHGGTGLSNGVGIVIEIIRKNNSDYDFVPVLYITIESHPPTPRDPIYLGTLVKVFSEALPKFTNMLERKENKVLETPFGQIEPLGFERFKICELIAELLHCSNMALLNDEKGEEIVRERDEVRESLIQEHKKLLNQSYLQNLNEDDSEITDDNINQIDDHDNDDENNENENENNENSEITNNNETENSKDNNNNNNNTESLENENIDEELSNKYYKSKW</sequence>
<organism evidence="1 2">
    <name type="scientific">Candida boidinii</name>
    <name type="common">Yeast</name>
    <dbReference type="NCBI Taxonomy" id="5477"/>
    <lineage>
        <taxon>Eukaryota</taxon>
        <taxon>Fungi</taxon>
        <taxon>Dikarya</taxon>
        <taxon>Ascomycota</taxon>
        <taxon>Saccharomycotina</taxon>
        <taxon>Pichiomycetes</taxon>
        <taxon>Pichiales</taxon>
        <taxon>Pichiaceae</taxon>
        <taxon>Ogataea</taxon>
        <taxon>Ogataea/Candida clade</taxon>
    </lineage>
</organism>
<gene>
    <name evidence="1" type="ORF">Cboi01_000427100</name>
</gene>